<dbReference type="OrthoDB" id="2314338at2759"/>
<dbReference type="Proteomes" id="UP000266673">
    <property type="component" value="Unassembled WGS sequence"/>
</dbReference>
<evidence type="ECO:0000313" key="1">
    <source>
        <dbReference type="EMBL" id="RIB20887.1"/>
    </source>
</evidence>
<accession>A0A397VHT3</accession>
<sequence>MNQMNQMFLSKSQPTEYTNEKILPEKPTVFSNLANISTAFADSLLLFLGLRPSENDDRTTPPTSSIMMRYGLSPQAMAYVQFKSTRLKGFNGVLTFFQQPNGSTVVYGKWNDLKDLDPMNYEFVIYKNGVMQRDITINIRRDIEIEGSSAFLLTTFGSLPLSGIDKIIGGHLHISNCGKVIAKSEICKI</sequence>
<organism evidence="1 2">
    <name type="scientific">Gigaspora rosea</name>
    <dbReference type="NCBI Taxonomy" id="44941"/>
    <lineage>
        <taxon>Eukaryota</taxon>
        <taxon>Fungi</taxon>
        <taxon>Fungi incertae sedis</taxon>
        <taxon>Mucoromycota</taxon>
        <taxon>Glomeromycotina</taxon>
        <taxon>Glomeromycetes</taxon>
        <taxon>Diversisporales</taxon>
        <taxon>Gigasporaceae</taxon>
        <taxon>Gigaspora</taxon>
    </lineage>
</organism>
<proteinExistence type="predicted"/>
<dbReference type="EMBL" id="QKWP01000393">
    <property type="protein sequence ID" value="RIB20887.1"/>
    <property type="molecule type" value="Genomic_DNA"/>
</dbReference>
<name>A0A397VHT3_9GLOM</name>
<comment type="caution">
    <text evidence="1">The sequence shown here is derived from an EMBL/GenBank/DDBJ whole genome shotgun (WGS) entry which is preliminary data.</text>
</comment>
<dbReference type="AlphaFoldDB" id="A0A397VHT3"/>
<protein>
    <submittedName>
        <fullName evidence="1">Uncharacterized protein</fullName>
    </submittedName>
</protein>
<reference evidence="1 2" key="1">
    <citation type="submission" date="2018-06" db="EMBL/GenBank/DDBJ databases">
        <title>Comparative genomics reveals the genomic features of Rhizophagus irregularis, R. cerebriforme, R. diaphanum and Gigaspora rosea, and their symbiotic lifestyle signature.</title>
        <authorList>
            <person name="Morin E."/>
            <person name="San Clemente H."/>
            <person name="Chen E.C.H."/>
            <person name="De La Providencia I."/>
            <person name="Hainaut M."/>
            <person name="Kuo A."/>
            <person name="Kohler A."/>
            <person name="Murat C."/>
            <person name="Tang N."/>
            <person name="Roy S."/>
            <person name="Loubradou J."/>
            <person name="Henrissat B."/>
            <person name="Grigoriev I.V."/>
            <person name="Corradi N."/>
            <person name="Roux C."/>
            <person name="Martin F.M."/>
        </authorList>
    </citation>
    <scope>NUCLEOTIDE SEQUENCE [LARGE SCALE GENOMIC DNA]</scope>
    <source>
        <strain evidence="1 2">DAOM 194757</strain>
    </source>
</reference>
<gene>
    <name evidence="1" type="ORF">C2G38_2178184</name>
</gene>
<keyword evidence="2" id="KW-1185">Reference proteome</keyword>
<evidence type="ECO:0000313" key="2">
    <source>
        <dbReference type="Proteomes" id="UP000266673"/>
    </source>
</evidence>